<dbReference type="VEuPathDB" id="FungiDB:CJI96_0000972"/>
<organism evidence="3 4">
    <name type="scientific">Candidozyma auris</name>
    <name type="common">Yeast</name>
    <name type="synonym">Candida auris</name>
    <dbReference type="NCBI Taxonomy" id="498019"/>
    <lineage>
        <taxon>Eukaryota</taxon>
        <taxon>Fungi</taxon>
        <taxon>Dikarya</taxon>
        <taxon>Ascomycota</taxon>
        <taxon>Saccharomycotina</taxon>
        <taxon>Pichiomycetes</taxon>
        <taxon>Metschnikowiaceae</taxon>
        <taxon>Candidozyma</taxon>
    </lineage>
</organism>
<dbReference type="EMBL" id="LGST01000018">
    <property type="protein sequence ID" value="KNE00508.1"/>
    <property type="molecule type" value="Genomic_DNA"/>
</dbReference>
<dbReference type="Proteomes" id="UP000037122">
    <property type="component" value="Unassembled WGS sequence"/>
</dbReference>
<dbReference type="VEuPathDB" id="FungiDB:CJI97_000247"/>
<protein>
    <submittedName>
        <fullName evidence="3">Restriction of telomere capping protein 5</fullName>
    </submittedName>
</protein>
<comment type="caution">
    <text evidence="3">The sequence shown here is derived from an EMBL/GenBank/DDBJ whole genome shotgun (WGS) entry which is preliminary data.</text>
</comment>
<evidence type="ECO:0000313" key="4">
    <source>
        <dbReference type="Proteomes" id="UP000037122"/>
    </source>
</evidence>
<feature type="region of interest" description="Disordered" evidence="1">
    <location>
        <begin position="328"/>
        <end position="353"/>
    </location>
</feature>
<dbReference type="VEuPathDB" id="FungiDB:CJJ09_002218"/>
<dbReference type="SMART" id="SM00584">
    <property type="entry name" value="TLDc"/>
    <property type="match status" value="1"/>
</dbReference>
<evidence type="ECO:0000259" key="2">
    <source>
        <dbReference type="PROSITE" id="PS51886"/>
    </source>
</evidence>
<evidence type="ECO:0000256" key="1">
    <source>
        <dbReference type="SAM" id="MobiDB-lite"/>
    </source>
</evidence>
<feature type="compositionally biased region" description="Basic and acidic residues" evidence="1">
    <location>
        <begin position="333"/>
        <end position="344"/>
    </location>
</feature>
<sequence length="648" mass="72935">MGQTFSQDNTDEAAKVLVLELFTKEKITRFFQLRCVHLLSPEELSTLTSSLDLTSANDRETAISYAQVAHLLHLANDVTELSTSCNEAIKLLADTFTVLGSLPFLRDSVENVEWPLTLKGLLIASAVFLGRIRRLLGHKYDYLKLLYIAFAASSSRANPPPVEKSESDPEKSSSPSGDDEFVVEAVRPPPDREDELDDTLTARRIKWDTCATIKSYDEIDINSLQLKASDFAKILAILLIVGSVPKKSHRDMQAQVQQSLKEKWTSFEEAAYSVLKYFDLEVDKINAKQISVSYEAFRAGCKNGIGSFIIDTLAKLVNGSIFSSITSDGNAEAGDKPPSTEESPKSPSKTRTLRKFEESRLINEPSIALISLALRNAGTRHTVDTANLVQLYNGSQSGFSIRSLEQKIFKWHAPTVFLVSGKRLKQKTINTNRRYQQFDQEYPRYFLANENSQKDWQANHDVLTYAVFVHLPWKSSNKKNFGDEEAVVISLLPHFDYYKTKPDPVLQGKLTYFSNLGMGIGFGNDQPVNKNTIRKYLPGNVSLTIEANLEFAIFRHISNGGPHTTTYFEKSTQERLHDEDFEDRFMITDIEVWGVGSNKELDEQRKQWEWEEKQAKARQSVNLRNTGEERAFLEMAGLVGNHGSGGSI</sequence>
<proteinExistence type="predicted"/>
<dbReference type="Pfam" id="PF07534">
    <property type="entry name" value="TLD"/>
    <property type="match status" value="1"/>
</dbReference>
<dbReference type="PROSITE" id="PS51886">
    <property type="entry name" value="TLDC"/>
    <property type="match status" value="1"/>
</dbReference>
<dbReference type="VEuPathDB" id="FungiDB:B9J08_000246"/>
<dbReference type="InterPro" id="IPR006571">
    <property type="entry name" value="TLDc_dom"/>
</dbReference>
<reference evidence="4" key="1">
    <citation type="journal article" date="2015" name="BMC Genomics">
        <title>Draft genome of a commonly misdiagnosed multidrug resistant pathogen Candida auris.</title>
        <authorList>
            <person name="Chatterjee S."/>
            <person name="Alampalli S.V."/>
            <person name="Nageshan R.K."/>
            <person name="Chettiar S.T."/>
            <person name="Joshi S."/>
            <person name="Tatu U.S."/>
        </authorList>
    </citation>
    <scope>NUCLEOTIDE SEQUENCE [LARGE SCALE GENOMIC DNA]</scope>
    <source>
        <strain evidence="4">6684</strain>
    </source>
</reference>
<dbReference type="VEuPathDB" id="FungiDB:CJJ07_001637"/>
<dbReference type="VEuPathDB" id="FungiDB:QG37_02540"/>
<feature type="domain" description="TLDc" evidence="2">
    <location>
        <begin position="360"/>
        <end position="596"/>
    </location>
</feature>
<feature type="region of interest" description="Disordered" evidence="1">
    <location>
        <begin position="155"/>
        <end position="195"/>
    </location>
</feature>
<name>A0A0L0P2C4_CANAR</name>
<evidence type="ECO:0000313" key="3">
    <source>
        <dbReference type="EMBL" id="KNE00508.1"/>
    </source>
</evidence>
<dbReference type="AlphaFoldDB" id="A0A0L0P2C4"/>
<accession>A0A0L0P2C4</accession>
<gene>
    <name evidence="3" type="ORF">QG37_02540</name>
</gene>